<dbReference type="InterPro" id="IPR029039">
    <property type="entry name" value="Flavoprotein-like_sf"/>
</dbReference>
<dbReference type="AlphaFoldDB" id="D1PKG9"/>
<comment type="function">
    <text evidence="2">Ferredoxins are iron-sulfur proteins that transfer electrons in a wide variety of metabolic reactions.</text>
</comment>
<dbReference type="STRING" id="411471.SUBVAR_04845"/>
<dbReference type="InterPro" id="IPR017896">
    <property type="entry name" value="4Fe4S_Fe-S-bd"/>
</dbReference>
<dbReference type="EMBL" id="ACBY02000020">
    <property type="protein sequence ID" value="EFB76477.1"/>
    <property type="molecule type" value="Genomic_DNA"/>
</dbReference>
<organism evidence="10 11">
    <name type="scientific">Subdoligranulum variabile DSM 15176</name>
    <dbReference type="NCBI Taxonomy" id="411471"/>
    <lineage>
        <taxon>Bacteria</taxon>
        <taxon>Bacillati</taxon>
        <taxon>Bacillota</taxon>
        <taxon>Clostridia</taxon>
        <taxon>Eubacteriales</taxon>
        <taxon>Oscillospiraceae</taxon>
        <taxon>Subdoligranulum</taxon>
    </lineage>
</organism>
<evidence type="ECO:0000313" key="10">
    <source>
        <dbReference type="EMBL" id="EFB76477.1"/>
    </source>
</evidence>
<dbReference type="SUPFAM" id="SSF54862">
    <property type="entry name" value="4Fe-4S ferredoxins"/>
    <property type="match status" value="1"/>
</dbReference>
<dbReference type="GO" id="GO:0016651">
    <property type="term" value="F:oxidoreductase activity, acting on NAD(P)H"/>
    <property type="evidence" value="ECO:0007669"/>
    <property type="project" value="UniProtKB-ARBA"/>
</dbReference>
<dbReference type="GO" id="GO:0010181">
    <property type="term" value="F:FMN binding"/>
    <property type="evidence" value="ECO:0007669"/>
    <property type="project" value="InterPro"/>
</dbReference>
<comment type="caution">
    <text evidence="10">The sequence shown here is derived from an EMBL/GenBank/DDBJ whole genome shotgun (WGS) entry which is preliminary data.</text>
</comment>
<feature type="domain" description="4Fe-4S ferredoxin-type" evidence="9">
    <location>
        <begin position="178"/>
        <end position="205"/>
    </location>
</feature>
<evidence type="ECO:0000256" key="6">
    <source>
        <dbReference type="ARBA" id="ARBA00023004"/>
    </source>
</evidence>
<feature type="domain" description="4Fe-4S ferredoxin-type" evidence="9">
    <location>
        <begin position="206"/>
        <end position="235"/>
    </location>
</feature>
<dbReference type="HOGENOM" id="CLU_069541_0_0_9"/>
<evidence type="ECO:0000256" key="2">
    <source>
        <dbReference type="ARBA" id="ARBA00003532"/>
    </source>
</evidence>
<evidence type="ECO:0000259" key="9">
    <source>
        <dbReference type="PROSITE" id="PS51379"/>
    </source>
</evidence>
<dbReference type="InterPro" id="IPR050157">
    <property type="entry name" value="PSI_iron-sulfur_center"/>
</dbReference>
<evidence type="ECO:0000256" key="1">
    <source>
        <dbReference type="ARBA" id="ARBA00001966"/>
    </source>
</evidence>
<evidence type="ECO:0000256" key="7">
    <source>
        <dbReference type="ARBA" id="ARBA00023014"/>
    </source>
</evidence>
<dbReference type="GO" id="GO:0046872">
    <property type="term" value="F:metal ion binding"/>
    <property type="evidence" value="ECO:0007669"/>
    <property type="project" value="UniProtKB-KW"/>
</dbReference>
<protein>
    <recommendedName>
        <fullName evidence="3">Ferredoxin</fullName>
    </recommendedName>
</protein>
<gene>
    <name evidence="10" type="ORF">SUBVAR_04845</name>
</gene>
<keyword evidence="11" id="KW-1185">Reference proteome</keyword>
<evidence type="ECO:0000256" key="5">
    <source>
        <dbReference type="ARBA" id="ARBA00022723"/>
    </source>
</evidence>
<reference evidence="10" key="1">
    <citation type="submission" date="2009-12" db="EMBL/GenBank/DDBJ databases">
        <authorList>
            <person name="Weinstock G."/>
            <person name="Sodergren E."/>
            <person name="Clifton S."/>
            <person name="Fulton L."/>
            <person name="Fulton B."/>
            <person name="Courtney L."/>
            <person name="Fronick C."/>
            <person name="Harrison M."/>
            <person name="Strong C."/>
            <person name="Farmer C."/>
            <person name="Delahaunty K."/>
            <person name="Markovic C."/>
            <person name="Hall O."/>
            <person name="Minx P."/>
            <person name="Tomlinson C."/>
            <person name="Mitreva M."/>
            <person name="Nelson J."/>
            <person name="Hou S."/>
            <person name="Wollam A."/>
            <person name="Pepin K.H."/>
            <person name="Johnson M."/>
            <person name="Bhonagiri V."/>
            <person name="Nash W.E."/>
            <person name="Warren W."/>
            <person name="Chinwalla A."/>
            <person name="Mardis E.R."/>
            <person name="Wilson R.K."/>
        </authorList>
    </citation>
    <scope>NUCLEOTIDE SEQUENCE [LARGE SCALE GENOMIC DNA]</scope>
    <source>
        <strain evidence="10">DSM 15176</strain>
    </source>
</reference>
<dbReference type="PANTHER" id="PTHR24960:SF79">
    <property type="entry name" value="PHOTOSYSTEM I IRON-SULFUR CENTER"/>
    <property type="match status" value="1"/>
</dbReference>
<keyword evidence="7" id="KW-0411">Iron-sulfur</keyword>
<dbReference type="PROSITE" id="PS51379">
    <property type="entry name" value="4FE4S_FER_2"/>
    <property type="match status" value="2"/>
</dbReference>
<dbReference type="Gene3D" id="3.30.70.20">
    <property type="match status" value="1"/>
</dbReference>
<keyword evidence="4" id="KW-0004">4Fe-4S</keyword>
<evidence type="ECO:0000313" key="11">
    <source>
        <dbReference type="Proteomes" id="UP000003438"/>
    </source>
</evidence>
<name>D1PKG9_9FIRM</name>
<dbReference type="Gene3D" id="3.40.50.360">
    <property type="match status" value="1"/>
</dbReference>
<sequence>MKLYKMKLYNIVFSPTGGTQKVAVLLTKALAGEAAAIDLTDSKQDFSAIRLTQEDVALIAVPSYGGRVPAVAVERLTAMHGQGARAVLVCVYGNRAYEDTLVELEDAAQKAGFRVIAAVAAVAEHSIARQFAAGRPDAQDAAQLAAFGEKIQAKLSADDLSEPDLPGNRPYKKAGGAGMVPKATKACNRCGVCAAECPVQAIHKEDPTKVDEKACISCMRCVAVCPQGARRVNPLLLSAAGLMLKKVCSERKDCELFL</sequence>
<dbReference type="PANTHER" id="PTHR24960">
    <property type="entry name" value="PHOTOSYSTEM I IRON-SULFUR CENTER-RELATED"/>
    <property type="match status" value="1"/>
</dbReference>
<keyword evidence="6" id="KW-0408">Iron</keyword>
<dbReference type="SUPFAM" id="SSF52218">
    <property type="entry name" value="Flavoproteins"/>
    <property type="match status" value="1"/>
</dbReference>
<dbReference type="InterPro" id="IPR017900">
    <property type="entry name" value="4Fe4S_Fe_S_CS"/>
</dbReference>
<evidence type="ECO:0000259" key="8">
    <source>
        <dbReference type="PROSITE" id="PS50902"/>
    </source>
</evidence>
<dbReference type="PROSITE" id="PS50902">
    <property type="entry name" value="FLAVODOXIN_LIKE"/>
    <property type="match status" value="1"/>
</dbReference>
<evidence type="ECO:0000256" key="3">
    <source>
        <dbReference type="ARBA" id="ARBA00013529"/>
    </source>
</evidence>
<dbReference type="GO" id="GO:0051539">
    <property type="term" value="F:4 iron, 4 sulfur cluster binding"/>
    <property type="evidence" value="ECO:0007669"/>
    <property type="project" value="UniProtKB-KW"/>
</dbReference>
<evidence type="ECO:0000256" key="4">
    <source>
        <dbReference type="ARBA" id="ARBA00022485"/>
    </source>
</evidence>
<dbReference type="eggNOG" id="COG2768">
    <property type="taxonomic scope" value="Bacteria"/>
</dbReference>
<dbReference type="RefSeq" id="WP_007046257.1">
    <property type="nucleotide sequence ID" value="NZ_GG704769.1"/>
</dbReference>
<accession>D1PKG9</accession>
<dbReference type="Proteomes" id="UP000003438">
    <property type="component" value="Unassembled WGS sequence"/>
</dbReference>
<dbReference type="InterPro" id="IPR008254">
    <property type="entry name" value="Flavodoxin/NO_synth"/>
</dbReference>
<feature type="domain" description="Flavodoxin-like" evidence="8">
    <location>
        <begin position="8"/>
        <end position="152"/>
    </location>
</feature>
<dbReference type="PROSITE" id="PS00198">
    <property type="entry name" value="4FE4S_FER_1"/>
    <property type="match status" value="1"/>
</dbReference>
<dbReference type="Pfam" id="PF12838">
    <property type="entry name" value="Fer4_7"/>
    <property type="match status" value="1"/>
</dbReference>
<comment type="cofactor">
    <cofactor evidence="1">
        <name>[4Fe-4S] cluster</name>
        <dbReference type="ChEBI" id="CHEBI:49883"/>
    </cofactor>
</comment>
<keyword evidence="5" id="KW-0479">Metal-binding</keyword>
<proteinExistence type="predicted"/>